<dbReference type="GO" id="GO:0016887">
    <property type="term" value="F:ATP hydrolysis activity"/>
    <property type="evidence" value="ECO:0007669"/>
    <property type="project" value="InterPro"/>
</dbReference>
<evidence type="ECO:0000313" key="3">
    <source>
        <dbReference type="Proteomes" id="UP000283627"/>
    </source>
</evidence>
<dbReference type="PANTHER" id="PTHR43581:SF2">
    <property type="entry name" value="EXCINUCLEASE ATPASE SUBUNIT"/>
    <property type="match status" value="1"/>
</dbReference>
<proteinExistence type="predicted"/>
<dbReference type="GO" id="GO:0005524">
    <property type="term" value="F:ATP binding"/>
    <property type="evidence" value="ECO:0007669"/>
    <property type="project" value="InterPro"/>
</dbReference>
<dbReference type="InterPro" id="IPR051396">
    <property type="entry name" value="Bact_Antivir_Def_Nuclease"/>
</dbReference>
<dbReference type="Gene3D" id="3.40.50.300">
    <property type="entry name" value="P-loop containing nucleotide triphosphate hydrolases"/>
    <property type="match status" value="1"/>
</dbReference>
<evidence type="ECO:0000313" key="2">
    <source>
        <dbReference type="EMBL" id="RON50948.1"/>
    </source>
</evidence>
<sequence length="337" mass="37914">MLNSVDLDNFGPLQKIRWSKLSNLNLIIGANSSGKTFLLKALYCTMRTLEEYQRGNEQRSAAEILTDKLYWTFQADKIGDLVTKSADSPLACKVNVDSREFRYGFGKDTTKNIGSLENHVPPRSSNSIFLPPKEVLSLQHIILKSRDIDKDFGFDDTYYDLAKALRLLPTKGKNHAHFAKARQNLEEMFGGKMEFDSSTSRWQFKKGNQKFQIGSTAEGIKKIAILDTLLGNRYLTKDSMVFIDEPESALHPVAITKLIDIIVSLADSGIQFFIASHSYFVIKALYIAAQKQNMSIPVLSSVNGEWVSDDLLKGMPDNPIVDESIRLYEEEVELTLG</sequence>
<dbReference type="EMBL" id="MOBP01000013">
    <property type="protein sequence ID" value="RON50948.1"/>
    <property type="molecule type" value="Genomic_DNA"/>
</dbReference>
<feature type="domain" description="ATPase AAA-type core" evidence="1">
    <location>
        <begin position="24"/>
        <end position="282"/>
    </location>
</feature>
<reference evidence="2 3" key="1">
    <citation type="submission" date="2016-10" db="EMBL/GenBank/DDBJ databases">
        <title>Comparative genome analysis of multiple Pseudomonas spp. focuses on biocontrol and plant growth promoting traits.</title>
        <authorList>
            <person name="Tao X.-Y."/>
            <person name="Taylor C.G."/>
        </authorList>
    </citation>
    <scope>NUCLEOTIDE SEQUENCE [LARGE SCALE GENOMIC DNA]</scope>
    <source>
        <strain evidence="2 3">39A2</strain>
    </source>
</reference>
<dbReference type="SUPFAM" id="SSF52540">
    <property type="entry name" value="P-loop containing nucleoside triphosphate hydrolases"/>
    <property type="match status" value="1"/>
</dbReference>
<organism evidence="2 3">
    <name type="scientific">Pseudomonas frederiksbergensis</name>
    <dbReference type="NCBI Taxonomy" id="104087"/>
    <lineage>
        <taxon>Bacteria</taxon>
        <taxon>Pseudomonadati</taxon>
        <taxon>Pseudomonadota</taxon>
        <taxon>Gammaproteobacteria</taxon>
        <taxon>Pseudomonadales</taxon>
        <taxon>Pseudomonadaceae</taxon>
        <taxon>Pseudomonas</taxon>
    </lineage>
</organism>
<dbReference type="AlphaFoldDB" id="A0A423KE40"/>
<dbReference type="Proteomes" id="UP000283627">
    <property type="component" value="Unassembled WGS sequence"/>
</dbReference>
<comment type="caution">
    <text evidence="2">The sequence shown here is derived from an EMBL/GenBank/DDBJ whole genome shotgun (WGS) entry which is preliminary data.</text>
</comment>
<dbReference type="OrthoDB" id="9815944at2"/>
<name>A0A423KE40_9PSED</name>
<dbReference type="Pfam" id="PF13304">
    <property type="entry name" value="AAA_21"/>
    <property type="match status" value="1"/>
</dbReference>
<dbReference type="InterPro" id="IPR003959">
    <property type="entry name" value="ATPase_AAA_core"/>
</dbReference>
<gene>
    <name evidence="2" type="ORF">BK665_19455</name>
</gene>
<dbReference type="PANTHER" id="PTHR43581">
    <property type="entry name" value="ATP/GTP PHOSPHATASE"/>
    <property type="match status" value="1"/>
</dbReference>
<dbReference type="RefSeq" id="WP_123408521.1">
    <property type="nucleotide sequence ID" value="NZ_MOBP01000013.1"/>
</dbReference>
<evidence type="ECO:0000259" key="1">
    <source>
        <dbReference type="Pfam" id="PF13304"/>
    </source>
</evidence>
<protein>
    <submittedName>
        <fullName evidence="2">ATPase</fullName>
    </submittedName>
</protein>
<accession>A0A423KE40</accession>
<dbReference type="InterPro" id="IPR027417">
    <property type="entry name" value="P-loop_NTPase"/>
</dbReference>